<evidence type="ECO:0000256" key="7">
    <source>
        <dbReference type="ARBA" id="ARBA00023237"/>
    </source>
</evidence>
<dbReference type="PANTHER" id="PTHR30026:SF22">
    <property type="entry name" value="OUTER MEMBRANE EFFLUX PROTEIN"/>
    <property type="match status" value="1"/>
</dbReference>
<keyword evidence="3" id="KW-0813">Transport</keyword>
<protein>
    <submittedName>
        <fullName evidence="10">TolC family outer membrane protein</fullName>
    </submittedName>
</protein>
<keyword evidence="6" id="KW-0472">Membrane</keyword>
<accession>A0A5J6QSQ6</accession>
<dbReference type="GO" id="GO:1990281">
    <property type="term" value="C:efflux pump complex"/>
    <property type="evidence" value="ECO:0007669"/>
    <property type="project" value="TreeGrafter"/>
</dbReference>
<dbReference type="GO" id="GO:0015562">
    <property type="term" value="F:efflux transmembrane transporter activity"/>
    <property type="evidence" value="ECO:0007669"/>
    <property type="project" value="InterPro"/>
</dbReference>
<dbReference type="GO" id="GO:0009279">
    <property type="term" value="C:cell outer membrane"/>
    <property type="evidence" value="ECO:0007669"/>
    <property type="project" value="UniProtKB-SubCell"/>
</dbReference>
<name>A0A5J6QSQ6_9GAMM</name>
<keyword evidence="11" id="KW-1185">Reference proteome</keyword>
<dbReference type="Pfam" id="PF02321">
    <property type="entry name" value="OEP"/>
    <property type="match status" value="2"/>
</dbReference>
<dbReference type="AlphaFoldDB" id="A0A5J6QSQ6"/>
<evidence type="ECO:0000256" key="4">
    <source>
        <dbReference type="ARBA" id="ARBA00022452"/>
    </source>
</evidence>
<feature type="signal peptide" evidence="9">
    <location>
        <begin position="1"/>
        <end position="21"/>
    </location>
</feature>
<evidence type="ECO:0000256" key="5">
    <source>
        <dbReference type="ARBA" id="ARBA00022692"/>
    </source>
</evidence>
<dbReference type="Gene3D" id="1.20.1600.10">
    <property type="entry name" value="Outer membrane efflux proteins (OEP)"/>
    <property type="match status" value="1"/>
</dbReference>
<dbReference type="InterPro" id="IPR003423">
    <property type="entry name" value="OMP_efflux"/>
</dbReference>
<dbReference type="EMBL" id="CP043311">
    <property type="protein sequence ID" value="QEY64371.1"/>
    <property type="molecule type" value="Genomic_DNA"/>
</dbReference>
<dbReference type="Proteomes" id="UP000327179">
    <property type="component" value="Chromosome"/>
</dbReference>
<keyword evidence="8" id="KW-0175">Coiled coil</keyword>
<dbReference type="KEGG" id="plal:FXN65_20780"/>
<reference evidence="10 11" key="1">
    <citation type="submission" date="2019-08" db="EMBL/GenBank/DDBJ databases">
        <title>Whole-genome Sequencing of e-waste polymer degrading bacterium Pseudomonas sp. strain PE08.</title>
        <authorList>
            <person name="Kirdat K."/>
            <person name="Debbarma P."/>
            <person name="Narawade N."/>
            <person name="Suyal D."/>
            <person name="Thorat V."/>
            <person name="Shouche Y."/>
            <person name="Goel R."/>
            <person name="Yadav A."/>
        </authorList>
    </citation>
    <scope>NUCLEOTIDE SEQUENCE [LARGE SCALE GENOMIC DNA]</scope>
    <source>
        <strain evidence="10 11">PE08</strain>
    </source>
</reference>
<dbReference type="SUPFAM" id="SSF56954">
    <property type="entry name" value="Outer membrane efflux proteins (OEP)"/>
    <property type="match status" value="1"/>
</dbReference>
<comment type="similarity">
    <text evidence="2">Belongs to the outer membrane factor (OMF) (TC 1.B.17) family.</text>
</comment>
<evidence type="ECO:0000256" key="1">
    <source>
        <dbReference type="ARBA" id="ARBA00004442"/>
    </source>
</evidence>
<feature type="chain" id="PRO_5023936100" evidence="9">
    <location>
        <begin position="22"/>
        <end position="450"/>
    </location>
</feature>
<proteinExistence type="inferred from homology"/>
<sequence>MRLRFSAVLPFALAASLPTQAQSLSEAMQHAMDVHPEIQAGVNSRLSADKQLRAAKGGYLPSVDLLGGYGREGTDNTTTRANGDDHWKTMTRGESSLRLQQMVFDGFATQNEVGRQQATVNSRAYSLLGTSERTALDVAQVYIDVLRRQEMVRLAETNLRSHERIFDQISLRSERGVGRLADQDQAEARLAQARNNLITEQTNLRDARTNFYSVVGMDPVDLSEPAGLRGQLPESLEAARGTLLANSPVLRSAESDVAAAEKQYDAAKSFFYPRFDAELSRGADNDLDGEDGHVNDWQAMLRMRYNLFAGGSHKADLESKAYQINEALDIRNNALRVLNEELGLSWNALDNAREQIPIAQQYVDYSTRVRESYQQQFSIGERTLLDLLDSENELFTASRRLVDLRYTELFTQYRIKATIGELLKSQGVVAPMATVVQTELKPEATLPGLN</sequence>
<keyword evidence="9" id="KW-0732">Signal</keyword>
<evidence type="ECO:0000313" key="10">
    <source>
        <dbReference type="EMBL" id="QEY64371.1"/>
    </source>
</evidence>
<dbReference type="PANTHER" id="PTHR30026">
    <property type="entry name" value="OUTER MEMBRANE PROTEIN TOLC"/>
    <property type="match status" value="1"/>
</dbReference>
<dbReference type="GO" id="GO:0015288">
    <property type="term" value="F:porin activity"/>
    <property type="evidence" value="ECO:0007669"/>
    <property type="project" value="TreeGrafter"/>
</dbReference>
<evidence type="ECO:0000256" key="8">
    <source>
        <dbReference type="SAM" id="Coils"/>
    </source>
</evidence>
<dbReference type="InterPro" id="IPR051906">
    <property type="entry name" value="TolC-like"/>
</dbReference>
<organism evidence="10 11">
    <name type="scientific">Metapseudomonas lalkuanensis</name>
    <dbReference type="NCBI Taxonomy" id="2604832"/>
    <lineage>
        <taxon>Bacteria</taxon>
        <taxon>Pseudomonadati</taxon>
        <taxon>Pseudomonadota</taxon>
        <taxon>Gammaproteobacteria</taxon>
        <taxon>Pseudomonadales</taxon>
        <taxon>Pseudomonadaceae</taxon>
        <taxon>Metapseudomonas</taxon>
    </lineage>
</organism>
<keyword evidence="4" id="KW-1134">Transmembrane beta strand</keyword>
<dbReference type="RefSeq" id="WP_151135942.1">
    <property type="nucleotide sequence ID" value="NZ_CP043311.1"/>
</dbReference>
<dbReference type="InterPro" id="IPR010130">
    <property type="entry name" value="T1SS_OMP_TolC"/>
</dbReference>
<keyword evidence="5" id="KW-0812">Transmembrane</keyword>
<evidence type="ECO:0000256" key="2">
    <source>
        <dbReference type="ARBA" id="ARBA00007613"/>
    </source>
</evidence>
<comment type="subcellular location">
    <subcellularLocation>
        <location evidence="1">Cell outer membrane</location>
    </subcellularLocation>
</comment>
<evidence type="ECO:0000313" key="11">
    <source>
        <dbReference type="Proteomes" id="UP000327179"/>
    </source>
</evidence>
<keyword evidence="7" id="KW-0998">Cell outer membrane</keyword>
<gene>
    <name evidence="10" type="ORF">FXN65_20780</name>
</gene>
<evidence type="ECO:0000256" key="6">
    <source>
        <dbReference type="ARBA" id="ARBA00023136"/>
    </source>
</evidence>
<dbReference type="NCBIfam" id="TIGR01844">
    <property type="entry name" value="type_I_sec_TolC"/>
    <property type="match status" value="1"/>
</dbReference>
<evidence type="ECO:0000256" key="3">
    <source>
        <dbReference type="ARBA" id="ARBA00022448"/>
    </source>
</evidence>
<evidence type="ECO:0000256" key="9">
    <source>
        <dbReference type="SAM" id="SignalP"/>
    </source>
</evidence>
<feature type="coiled-coil region" evidence="8">
    <location>
        <begin position="183"/>
        <end position="210"/>
    </location>
</feature>